<keyword evidence="2" id="KW-1185">Reference proteome</keyword>
<reference evidence="1" key="1">
    <citation type="journal article" date="2014" name="Int. J. Syst. Evol. Microbiol.">
        <title>Complete genome sequence of Corynebacterium casei LMG S-19264T (=DSM 44701T), isolated from a smear-ripened cheese.</title>
        <authorList>
            <consortium name="US DOE Joint Genome Institute (JGI-PGF)"/>
            <person name="Walter F."/>
            <person name="Albersmeier A."/>
            <person name="Kalinowski J."/>
            <person name="Ruckert C."/>
        </authorList>
    </citation>
    <scope>NUCLEOTIDE SEQUENCE</scope>
    <source>
        <strain evidence="1">CGMCC 1.3617</strain>
    </source>
</reference>
<accession>A0A917L510</accession>
<name>A0A917L510_9PROT</name>
<organism evidence="1 2">
    <name type="scientific">Neoroseomonas lacus</name>
    <dbReference type="NCBI Taxonomy" id="287609"/>
    <lineage>
        <taxon>Bacteria</taxon>
        <taxon>Pseudomonadati</taxon>
        <taxon>Pseudomonadota</taxon>
        <taxon>Alphaproteobacteria</taxon>
        <taxon>Acetobacterales</taxon>
        <taxon>Acetobacteraceae</taxon>
        <taxon>Neoroseomonas</taxon>
    </lineage>
</organism>
<gene>
    <name evidence="1" type="ORF">GCM10011320_58650</name>
</gene>
<reference evidence="1" key="2">
    <citation type="submission" date="2020-09" db="EMBL/GenBank/DDBJ databases">
        <authorList>
            <person name="Sun Q."/>
            <person name="Zhou Y."/>
        </authorList>
    </citation>
    <scope>NUCLEOTIDE SEQUENCE</scope>
    <source>
        <strain evidence="1">CGMCC 1.3617</strain>
    </source>
</reference>
<proteinExistence type="predicted"/>
<evidence type="ECO:0000313" key="2">
    <source>
        <dbReference type="Proteomes" id="UP000661507"/>
    </source>
</evidence>
<sequence>MPFPAVLRLVGAARFGLVPLEQPAAGHEGHEHDAAPESIAAAQPQAEAHSDLFEVVAVLQPGGALTVTLDCYAHNRPLNGSVTLTLDGQNVAGDHLTVRPRPH</sequence>
<comment type="caution">
    <text evidence="1">The sequence shown here is derived from an EMBL/GenBank/DDBJ whole genome shotgun (WGS) entry which is preliminary data.</text>
</comment>
<dbReference type="Proteomes" id="UP000661507">
    <property type="component" value="Unassembled WGS sequence"/>
</dbReference>
<protein>
    <submittedName>
        <fullName evidence="1">Uncharacterized protein</fullName>
    </submittedName>
</protein>
<dbReference type="AlphaFoldDB" id="A0A917L510"/>
<evidence type="ECO:0000313" key="1">
    <source>
        <dbReference type="EMBL" id="GGJ43420.1"/>
    </source>
</evidence>
<dbReference type="EMBL" id="BMKW01000026">
    <property type="protein sequence ID" value="GGJ43420.1"/>
    <property type="molecule type" value="Genomic_DNA"/>
</dbReference>